<dbReference type="Proteomes" id="UP000299102">
    <property type="component" value="Unassembled WGS sequence"/>
</dbReference>
<keyword evidence="2" id="KW-1185">Reference proteome</keyword>
<gene>
    <name evidence="1" type="ORF">EVAR_69388_1</name>
</gene>
<proteinExistence type="predicted"/>
<sequence length="114" mass="13209">MEQLSMRQHRRCFKPLKVELELGLWRRRPRAHVFVKLRELAIPALAKIPCMLATYRSKIKYVCVARCPPLIAGRVKCTETHLFPARLRFGACPPLRVVYLMARVPSESATRQPI</sequence>
<organism evidence="1 2">
    <name type="scientific">Eumeta variegata</name>
    <name type="common">Bagworm moth</name>
    <name type="synonym">Eumeta japonica</name>
    <dbReference type="NCBI Taxonomy" id="151549"/>
    <lineage>
        <taxon>Eukaryota</taxon>
        <taxon>Metazoa</taxon>
        <taxon>Ecdysozoa</taxon>
        <taxon>Arthropoda</taxon>
        <taxon>Hexapoda</taxon>
        <taxon>Insecta</taxon>
        <taxon>Pterygota</taxon>
        <taxon>Neoptera</taxon>
        <taxon>Endopterygota</taxon>
        <taxon>Lepidoptera</taxon>
        <taxon>Glossata</taxon>
        <taxon>Ditrysia</taxon>
        <taxon>Tineoidea</taxon>
        <taxon>Psychidae</taxon>
        <taxon>Oiketicinae</taxon>
        <taxon>Eumeta</taxon>
    </lineage>
</organism>
<protein>
    <submittedName>
        <fullName evidence="1">Uncharacterized protein</fullName>
    </submittedName>
</protein>
<comment type="caution">
    <text evidence="1">The sequence shown here is derived from an EMBL/GenBank/DDBJ whole genome shotgun (WGS) entry which is preliminary data.</text>
</comment>
<evidence type="ECO:0000313" key="2">
    <source>
        <dbReference type="Proteomes" id="UP000299102"/>
    </source>
</evidence>
<evidence type="ECO:0000313" key="1">
    <source>
        <dbReference type="EMBL" id="GBP93571.1"/>
    </source>
</evidence>
<accession>A0A4C1ZXL8</accession>
<name>A0A4C1ZXL8_EUMVA</name>
<dbReference type="EMBL" id="BGZK01002392">
    <property type="protein sequence ID" value="GBP93571.1"/>
    <property type="molecule type" value="Genomic_DNA"/>
</dbReference>
<dbReference type="AlphaFoldDB" id="A0A4C1ZXL8"/>
<reference evidence="1 2" key="1">
    <citation type="journal article" date="2019" name="Commun. Biol.">
        <title>The bagworm genome reveals a unique fibroin gene that provides high tensile strength.</title>
        <authorList>
            <person name="Kono N."/>
            <person name="Nakamura H."/>
            <person name="Ohtoshi R."/>
            <person name="Tomita M."/>
            <person name="Numata K."/>
            <person name="Arakawa K."/>
        </authorList>
    </citation>
    <scope>NUCLEOTIDE SEQUENCE [LARGE SCALE GENOMIC DNA]</scope>
</reference>